<sequence>MKKRLIGFLVLVPALIMSGITLIESNKKAPVEVLESAWDEFGLFSFQIGITDPAITIGMDQTKSEAKLREYLEHNLSREAKEKYKIYIFKDDIDKLEKEHQEYLKENNLNK</sequence>
<protein>
    <submittedName>
        <fullName evidence="1">Bacteriophage protein</fullName>
    </submittedName>
</protein>
<dbReference type="RefSeq" id="WP_003241738.1">
    <property type="nucleotide sequence ID" value="NZ_AMXN01000009.1"/>
</dbReference>
<evidence type="ECO:0000313" key="2">
    <source>
        <dbReference type="Proteomes" id="UP000011182"/>
    </source>
</evidence>
<evidence type="ECO:0000313" key="1">
    <source>
        <dbReference type="EMBL" id="ELS59552.1"/>
    </source>
</evidence>
<accession>A0A9W5PBB5</accession>
<dbReference type="EMBL" id="AMXN01000009">
    <property type="protein sequence ID" value="ELS59552.1"/>
    <property type="molecule type" value="Genomic_DNA"/>
</dbReference>
<keyword evidence="2" id="KW-1185">Reference proteome</keyword>
<dbReference type="Proteomes" id="UP000011182">
    <property type="component" value="Unassembled WGS sequence"/>
</dbReference>
<reference evidence="1 2" key="1">
    <citation type="journal article" date="2014" name="Syst. Appl. Microbiol.">
        <title>Genomic insights into the taxonomic status of the three subspecies of Bacillus subtilis.</title>
        <authorList>
            <person name="Yi H."/>
            <person name="Chun J."/>
            <person name="Cha C.J."/>
        </authorList>
    </citation>
    <scope>NUCLEOTIDE SEQUENCE [LARGE SCALE GENOMIC DNA]</scope>
    <source>
        <strain evidence="1 2">KCTC 13429</strain>
    </source>
</reference>
<dbReference type="AlphaFoldDB" id="A0A9W5PBB5"/>
<name>A0A9W5PBB5_9BACI</name>
<proteinExistence type="predicted"/>
<organism evidence="1 2">
    <name type="scientific">Bacillus inaquosorum KCTC 13429</name>
    <dbReference type="NCBI Taxonomy" id="1236548"/>
    <lineage>
        <taxon>Bacteria</taxon>
        <taxon>Bacillati</taxon>
        <taxon>Bacillota</taxon>
        <taxon>Bacilli</taxon>
        <taxon>Bacillales</taxon>
        <taxon>Bacillaceae</taxon>
        <taxon>Bacillus</taxon>
    </lineage>
</organism>
<comment type="caution">
    <text evidence="1">The sequence shown here is derived from an EMBL/GenBank/DDBJ whole genome shotgun (WGS) entry which is preliminary data.</text>
</comment>
<dbReference type="Pfam" id="PF26328">
    <property type="entry name" value="YolC_YozM"/>
    <property type="match status" value="1"/>
</dbReference>
<dbReference type="InterPro" id="IPR058995">
    <property type="entry name" value="YolC/YozM-like"/>
</dbReference>
<gene>
    <name evidence="1" type="ORF">BSI_39330</name>
</gene>